<reference evidence="1 2" key="1">
    <citation type="submission" date="2018-06" db="EMBL/GenBank/DDBJ databases">
        <title>Pseudomonas diversity within urban Lake Michigan freshwaters.</title>
        <authorList>
            <person name="Batrich M."/>
            <person name="Hatzopoulos T."/>
            <person name="Putonti C."/>
        </authorList>
    </citation>
    <scope>NUCLEOTIDE SEQUENCE [LARGE SCALE GENOMIC DNA]</scope>
    <source>
        <strain evidence="1 2">MB-090714</strain>
    </source>
</reference>
<evidence type="ECO:0000313" key="2">
    <source>
        <dbReference type="Proteomes" id="UP000248146"/>
    </source>
</evidence>
<comment type="caution">
    <text evidence="1">The sequence shown here is derived from an EMBL/GenBank/DDBJ whole genome shotgun (WGS) entry which is preliminary data.</text>
</comment>
<dbReference type="OrthoDB" id="9793802at2"/>
<dbReference type="AlphaFoldDB" id="A0A2V4KD55"/>
<dbReference type="RefSeq" id="WP_110684127.1">
    <property type="nucleotide sequence ID" value="NZ_QJRX01000014.1"/>
</dbReference>
<name>A0A2V4KD55_AQUAC</name>
<dbReference type="InterPro" id="IPR014507">
    <property type="entry name" value="Baseplate_assembly_J_pred"/>
</dbReference>
<dbReference type="Proteomes" id="UP000248146">
    <property type="component" value="Unassembled WGS sequence"/>
</dbReference>
<proteinExistence type="predicted"/>
<accession>A0A2V4KD55</accession>
<sequence>MSMLIPGLNQLAEPEIVKVENFETLLAEFKAEVLAYVAARDPAKAARLQEALENDSELLSMALQAMTLRLQGHERKYNARIKQMLAWWATGSNLDARGADLGLERRTISPGDPSAFPPVDPVLEEDEDYRLRYYLAPHAPAAGSRLQYRREAMTLGERATVTVEAPSAGQLVVTYTFAEDGFAAQMKDANGRRTAPGQVTVTALAREGNGTPSAELLEVVEGHFARDDVRPETDQVIVQAAEIVPYQIAAIAYINPGPDAQLTKEAAEQALGVYAAARHRLASYVDPSRINQVLHDSGAERLELLSPLVPIECEAHQAPFCIGINVEVRPL</sequence>
<organism evidence="1 2">
    <name type="scientific">Aquipseudomonas alcaligenes</name>
    <name type="common">Pseudomonas alcaligenes</name>
    <dbReference type="NCBI Taxonomy" id="43263"/>
    <lineage>
        <taxon>Bacteria</taxon>
        <taxon>Pseudomonadati</taxon>
        <taxon>Pseudomonadota</taxon>
        <taxon>Gammaproteobacteria</taxon>
        <taxon>Pseudomonadales</taxon>
        <taxon>Pseudomonadaceae</taxon>
        <taxon>Aquipseudomonas</taxon>
    </lineage>
</organism>
<gene>
    <name evidence="1" type="ORF">DMO17_19405</name>
</gene>
<evidence type="ECO:0000313" key="1">
    <source>
        <dbReference type="EMBL" id="PYC19545.1"/>
    </source>
</evidence>
<protein>
    <submittedName>
        <fullName evidence="1">Baseplate J protein</fullName>
    </submittedName>
</protein>
<dbReference type="PIRSF" id="PIRSF020481">
    <property type="entry name" value="BAP"/>
    <property type="match status" value="1"/>
</dbReference>
<dbReference type="EMBL" id="QJRX01000014">
    <property type="protein sequence ID" value="PYC19545.1"/>
    <property type="molecule type" value="Genomic_DNA"/>
</dbReference>